<name>A0A3M6V431_POCDA</name>
<sequence length="132" mass="14891">MISSFNIAEQVMPKLDLVLEKLGTVESKLGKVDSKLEELENHVKSVDVKLSRVGIQEIGTEEDTREVSVDFLGTELGLKDADGLEFQRVHQIGKWDPSNGKPRQIIACFLRYPDLEKVMFNARNLKEKTFSG</sequence>
<comment type="caution">
    <text evidence="1">The sequence shown here is derived from an EMBL/GenBank/DDBJ whole genome shotgun (WGS) entry which is preliminary data.</text>
</comment>
<dbReference type="AlphaFoldDB" id="A0A3M6V431"/>
<accession>A0A3M6V431</accession>
<dbReference type="Gene3D" id="3.30.70.1820">
    <property type="entry name" value="L1 transposable element, RRM domain"/>
    <property type="match status" value="1"/>
</dbReference>
<dbReference type="Proteomes" id="UP000275408">
    <property type="component" value="Unassembled WGS sequence"/>
</dbReference>
<evidence type="ECO:0000313" key="1">
    <source>
        <dbReference type="EMBL" id="RMX60702.1"/>
    </source>
</evidence>
<dbReference type="OrthoDB" id="5977454at2759"/>
<dbReference type="STRING" id="46731.A0A3M6V431"/>
<proteinExistence type="predicted"/>
<gene>
    <name evidence="1" type="ORF">pdam_00025482</name>
</gene>
<evidence type="ECO:0000313" key="2">
    <source>
        <dbReference type="Proteomes" id="UP000275408"/>
    </source>
</evidence>
<reference evidence="1 2" key="1">
    <citation type="journal article" date="2018" name="Sci. Rep.">
        <title>Comparative analysis of the Pocillopora damicornis genome highlights role of immune system in coral evolution.</title>
        <authorList>
            <person name="Cunning R."/>
            <person name="Bay R.A."/>
            <person name="Gillette P."/>
            <person name="Baker A.C."/>
            <person name="Traylor-Knowles N."/>
        </authorList>
    </citation>
    <scope>NUCLEOTIDE SEQUENCE [LARGE SCALE GENOMIC DNA]</scope>
    <source>
        <strain evidence="1">RSMAS</strain>
        <tissue evidence="1">Whole animal</tissue>
    </source>
</reference>
<organism evidence="1 2">
    <name type="scientific">Pocillopora damicornis</name>
    <name type="common">Cauliflower coral</name>
    <name type="synonym">Millepora damicornis</name>
    <dbReference type="NCBI Taxonomy" id="46731"/>
    <lineage>
        <taxon>Eukaryota</taxon>
        <taxon>Metazoa</taxon>
        <taxon>Cnidaria</taxon>
        <taxon>Anthozoa</taxon>
        <taxon>Hexacorallia</taxon>
        <taxon>Scleractinia</taxon>
        <taxon>Astrocoeniina</taxon>
        <taxon>Pocilloporidae</taxon>
        <taxon>Pocillopora</taxon>
    </lineage>
</organism>
<protein>
    <submittedName>
        <fullName evidence="1">Uncharacterized protein</fullName>
    </submittedName>
</protein>
<keyword evidence="2" id="KW-1185">Reference proteome</keyword>
<dbReference type="EMBL" id="RCHS01000123">
    <property type="protein sequence ID" value="RMX60702.1"/>
    <property type="molecule type" value="Genomic_DNA"/>
</dbReference>